<dbReference type="PANTHER" id="PTHR11017:SF271">
    <property type="entry name" value="DISEASE RESISTANCE PROTEIN (TIR-NBS-LRR CLASS) FAMILY"/>
    <property type="match status" value="1"/>
</dbReference>
<name>A0A834XGZ7_9FABA</name>
<dbReference type="PANTHER" id="PTHR11017">
    <property type="entry name" value="LEUCINE-RICH REPEAT-CONTAINING PROTEIN"/>
    <property type="match status" value="1"/>
</dbReference>
<evidence type="ECO:0000313" key="2">
    <source>
        <dbReference type="Proteomes" id="UP000634136"/>
    </source>
</evidence>
<dbReference type="OrthoDB" id="1435558at2759"/>
<dbReference type="Gene3D" id="3.80.10.10">
    <property type="entry name" value="Ribonuclease Inhibitor"/>
    <property type="match status" value="1"/>
</dbReference>
<comment type="caution">
    <text evidence="1">The sequence shown here is derived from an EMBL/GenBank/DDBJ whole genome shotgun (WGS) entry which is preliminary data.</text>
</comment>
<dbReference type="EMBL" id="JAAIUW010000001">
    <property type="protein sequence ID" value="KAF7845094.1"/>
    <property type="molecule type" value="Genomic_DNA"/>
</dbReference>
<accession>A0A834XGZ7</accession>
<dbReference type="GO" id="GO:0006952">
    <property type="term" value="P:defense response"/>
    <property type="evidence" value="ECO:0007669"/>
    <property type="project" value="InterPro"/>
</dbReference>
<dbReference type="InterPro" id="IPR044974">
    <property type="entry name" value="Disease_R_plants"/>
</dbReference>
<dbReference type="Proteomes" id="UP000634136">
    <property type="component" value="Unassembled WGS sequence"/>
</dbReference>
<sequence>MEGTKRIEGLALKLPRTNEVIVETEAFKKMKRLRLLQLDHVPLEGDYKYLPRNIRWLYWHGCPSKYIPREFYMGSLVAADLKYSKLKIFWRQSQGSTTSEFGDCFLLGDKCSNWLMFEGEGSSVLFSMPQVIGCSLKAMTLHIVYSSSLANMTSIHPRSVLIVNHTKSTIQIHKKEVLISPSVEEWMDMISDLEAGDKVEFLVVFGHGLAMKKATVYLIYSELVDDKTECS</sequence>
<reference evidence="1" key="1">
    <citation type="submission" date="2020-09" db="EMBL/GenBank/DDBJ databases">
        <title>Genome-Enabled Discovery of Anthraquinone Biosynthesis in Senna tora.</title>
        <authorList>
            <person name="Kang S.-H."/>
            <person name="Pandey R.P."/>
            <person name="Lee C.-M."/>
            <person name="Sim J.-S."/>
            <person name="Jeong J.-T."/>
            <person name="Choi B.-S."/>
            <person name="Jung M."/>
            <person name="Ginzburg D."/>
            <person name="Zhao K."/>
            <person name="Won S.Y."/>
            <person name="Oh T.-J."/>
            <person name="Yu Y."/>
            <person name="Kim N.-H."/>
            <person name="Lee O.R."/>
            <person name="Lee T.-H."/>
            <person name="Bashyal P."/>
            <person name="Kim T.-S."/>
            <person name="Lee W.-H."/>
            <person name="Kawkins C."/>
            <person name="Kim C.-K."/>
            <person name="Kim J.S."/>
            <person name="Ahn B.O."/>
            <person name="Rhee S.Y."/>
            <person name="Sohng J.K."/>
        </authorList>
    </citation>
    <scope>NUCLEOTIDE SEQUENCE</scope>
    <source>
        <tissue evidence="1">Leaf</tissue>
    </source>
</reference>
<dbReference type="InterPro" id="IPR032675">
    <property type="entry name" value="LRR_dom_sf"/>
</dbReference>
<dbReference type="AlphaFoldDB" id="A0A834XGZ7"/>
<protein>
    <submittedName>
        <fullName evidence="1">TMV resistance protein N-like isoform X3</fullName>
    </submittedName>
</protein>
<gene>
    <name evidence="1" type="ORF">G2W53_001999</name>
</gene>
<keyword evidence="2" id="KW-1185">Reference proteome</keyword>
<organism evidence="1 2">
    <name type="scientific">Senna tora</name>
    <dbReference type="NCBI Taxonomy" id="362788"/>
    <lineage>
        <taxon>Eukaryota</taxon>
        <taxon>Viridiplantae</taxon>
        <taxon>Streptophyta</taxon>
        <taxon>Embryophyta</taxon>
        <taxon>Tracheophyta</taxon>
        <taxon>Spermatophyta</taxon>
        <taxon>Magnoliopsida</taxon>
        <taxon>eudicotyledons</taxon>
        <taxon>Gunneridae</taxon>
        <taxon>Pentapetalae</taxon>
        <taxon>rosids</taxon>
        <taxon>fabids</taxon>
        <taxon>Fabales</taxon>
        <taxon>Fabaceae</taxon>
        <taxon>Caesalpinioideae</taxon>
        <taxon>Cassia clade</taxon>
        <taxon>Senna</taxon>
    </lineage>
</organism>
<evidence type="ECO:0000313" key="1">
    <source>
        <dbReference type="EMBL" id="KAF7845094.1"/>
    </source>
</evidence>
<proteinExistence type="predicted"/>